<sequence>MSFPMESNSTHQSNPPQSCDNTIDSNQTVNTSYMSSTDYQGINWQQGHHQQQQLHGGPSAQLQHSSQNAMQNYPYQSDYTPMKIWNQSTYSHLNWQNKPNPFQPLAKEPQEGGGDGDIYFDYKTSDKRPTTQYNNKYMKNSLLNAPSYVPYGTRYPMTPNSTINKVVDDDTGMDLKEEVQKLKNELILKNQMIKNLTDQISIMIKNKNSKAYYEVKEDAGDSRSPVFRLPQNHYQLFQDLSKTLQEKCQELDDANQRMEIILVANHISNNTGIGYDVEELSHKLLYKMNQLQAENDELVKMVSSSNKSSLLVEIGMLKQQIIQLTKKDDVQKDGKQEHNDSK</sequence>
<dbReference type="KEGG" id="cot:CORT_0F00180"/>
<gene>
    <name evidence="2" type="ORF">CORT_0F00180</name>
</gene>
<proteinExistence type="predicted"/>
<feature type="region of interest" description="Disordered" evidence="1">
    <location>
        <begin position="46"/>
        <end position="65"/>
    </location>
</feature>
<evidence type="ECO:0000313" key="2">
    <source>
        <dbReference type="EMBL" id="CCG24248.1"/>
    </source>
</evidence>
<feature type="region of interest" description="Disordered" evidence="1">
    <location>
        <begin position="1"/>
        <end position="29"/>
    </location>
</feature>
<accession>H8X8V0</accession>
<organism evidence="2 3">
    <name type="scientific">Candida orthopsilosis (strain 90-125)</name>
    <name type="common">Yeast</name>
    <dbReference type="NCBI Taxonomy" id="1136231"/>
    <lineage>
        <taxon>Eukaryota</taxon>
        <taxon>Fungi</taxon>
        <taxon>Dikarya</taxon>
        <taxon>Ascomycota</taxon>
        <taxon>Saccharomycotina</taxon>
        <taxon>Pichiomycetes</taxon>
        <taxon>Debaryomycetaceae</taxon>
        <taxon>Candida/Lodderomyces clade</taxon>
        <taxon>Candida</taxon>
    </lineage>
</organism>
<dbReference type="RefSeq" id="XP_003870378.1">
    <property type="nucleotide sequence ID" value="XM_003870329.1"/>
</dbReference>
<dbReference type="AlphaFoldDB" id="H8X8V0"/>
<dbReference type="eggNOG" id="ENOG502S20W">
    <property type="taxonomic scope" value="Eukaryota"/>
</dbReference>
<reference evidence="2 3" key="1">
    <citation type="journal article" date="2012" name="PLoS ONE">
        <title>Sequence and analysis of the genome of the pathogenic yeast Candida orthopsilosis.</title>
        <authorList>
            <person name="Riccombeni A."/>
            <person name="Vidanes G."/>
            <person name="Proux-Wera E."/>
            <person name="Wolfe K.H."/>
            <person name="Butler G."/>
        </authorList>
    </citation>
    <scope>NUCLEOTIDE SEQUENCE [LARGE SCALE GENOMIC DNA]</scope>
    <source>
        <strain evidence="2 3">Co 90-125</strain>
    </source>
</reference>
<keyword evidence="3" id="KW-1185">Reference proteome</keyword>
<protein>
    <submittedName>
        <fullName evidence="2">Mum2 protein</fullName>
    </submittedName>
</protein>
<dbReference type="OrthoDB" id="21221at2759"/>
<dbReference type="EMBL" id="HE681724">
    <property type="protein sequence ID" value="CCG24248.1"/>
    <property type="molecule type" value="Genomic_DNA"/>
</dbReference>
<evidence type="ECO:0000313" key="3">
    <source>
        <dbReference type="Proteomes" id="UP000005018"/>
    </source>
</evidence>
<dbReference type="GeneID" id="14541472"/>
<name>H8X8V0_CANO9</name>
<dbReference type="Proteomes" id="UP000005018">
    <property type="component" value="Chromosome 6"/>
</dbReference>
<dbReference type="HOGENOM" id="CLU_811320_0_0_1"/>
<feature type="compositionally biased region" description="Low complexity" evidence="1">
    <location>
        <begin position="46"/>
        <end position="57"/>
    </location>
</feature>
<evidence type="ECO:0000256" key="1">
    <source>
        <dbReference type="SAM" id="MobiDB-lite"/>
    </source>
</evidence>